<evidence type="ECO:0000313" key="1">
    <source>
        <dbReference type="EMBL" id="RNA00609.1"/>
    </source>
</evidence>
<gene>
    <name evidence="1" type="ORF">BpHYR1_026019</name>
</gene>
<sequence>MKNYVKLLLFFCGKTIFIQKRKKIVFSQTKFYEKMVNFGNNFCSQINSEIKLIIYGTDFIDFSDK</sequence>
<evidence type="ECO:0000313" key="2">
    <source>
        <dbReference type="Proteomes" id="UP000276133"/>
    </source>
</evidence>
<dbReference type="Proteomes" id="UP000276133">
    <property type="component" value="Unassembled WGS sequence"/>
</dbReference>
<proteinExistence type="predicted"/>
<accession>A0A3M7PNP8</accession>
<protein>
    <submittedName>
        <fullName evidence="1">Uncharacterized protein</fullName>
    </submittedName>
</protein>
<dbReference type="AlphaFoldDB" id="A0A3M7PNP8"/>
<organism evidence="1 2">
    <name type="scientific">Brachionus plicatilis</name>
    <name type="common">Marine rotifer</name>
    <name type="synonym">Brachionus muelleri</name>
    <dbReference type="NCBI Taxonomy" id="10195"/>
    <lineage>
        <taxon>Eukaryota</taxon>
        <taxon>Metazoa</taxon>
        <taxon>Spiralia</taxon>
        <taxon>Gnathifera</taxon>
        <taxon>Rotifera</taxon>
        <taxon>Eurotatoria</taxon>
        <taxon>Monogononta</taxon>
        <taxon>Pseudotrocha</taxon>
        <taxon>Ploima</taxon>
        <taxon>Brachionidae</taxon>
        <taxon>Brachionus</taxon>
    </lineage>
</organism>
<comment type="caution">
    <text evidence="1">The sequence shown here is derived from an EMBL/GenBank/DDBJ whole genome shotgun (WGS) entry which is preliminary data.</text>
</comment>
<keyword evidence="2" id="KW-1185">Reference proteome</keyword>
<name>A0A3M7PNP8_BRAPC</name>
<reference evidence="1 2" key="1">
    <citation type="journal article" date="2018" name="Sci. Rep.">
        <title>Genomic signatures of local adaptation to the degree of environmental predictability in rotifers.</title>
        <authorList>
            <person name="Franch-Gras L."/>
            <person name="Hahn C."/>
            <person name="Garcia-Roger E.M."/>
            <person name="Carmona M.J."/>
            <person name="Serra M."/>
            <person name="Gomez A."/>
        </authorList>
    </citation>
    <scope>NUCLEOTIDE SEQUENCE [LARGE SCALE GENOMIC DNA]</scope>
    <source>
        <strain evidence="1">HYR1</strain>
    </source>
</reference>
<dbReference type="EMBL" id="REGN01009677">
    <property type="protein sequence ID" value="RNA00609.1"/>
    <property type="molecule type" value="Genomic_DNA"/>
</dbReference>